<feature type="transmembrane region" description="Helical" evidence="1">
    <location>
        <begin position="56"/>
        <end position="77"/>
    </location>
</feature>
<keyword evidence="1" id="KW-0812">Transmembrane</keyword>
<comment type="caution">
    <text evidence="2">The sequence shown here is derived from an EMBL/GenBank/DDBJ whole genome shotgun (WGS) entry which is preliminary data.</text>
</comment>
<feature type="transmembrane region" description="Helical" evidence="1">
    <location>
        <begin position="172"/>
        <end position="193"/>
    </location>
</feature>
<organism evidence="2 3">
    <name type="scientific">Candidatus Buchananbacteria bacterium RIFCSPHIGHO2_01_FULL_44_11</name>
    <dbReference type="NCBI Taxonomy" id="1797535"/>
    <lineage>
        <taxon>Bacteria</taxon>
        <taxon>Candidatus Buchananiibacteriota</taxon>
    </lineage>
</organism>
<name>A0A1G1Y1A4_9BACT</name>
<feature type="transmembrane region" description="Helical" evidence="1">
    <location>
        <begin position="199"/>
        <end position="218"/>
    </location>
</feature>
<keyword evidence="1" id="KW-1133">Transmembrane helix</keyword>
<evidence type="ECO:0000313" key="3">
    <source>
        <dbReference type="Proteomes" id="UP000178240"/>
    </source>
</evidence>
<keyword evidence="1" id="KW-0472">Membrane</keyword>
<dbReference type="Proteomes" id="UP000178240">
    <property type="component" value="Unassembled WGS sequence"/>
</dbReference>
<accession>A0A1G1Y1A4</accession>
<proteinExistence type="predicted"/>
<reference evidence="2 3" key="1">
    <citation type="journal article" date="2016" name="Nat. Commun.">
        <title>Thousands of microbial genomes shed light on interconnected biogeochemical processes in an aquifer system.</title>
        <authorList>
            <person name="Anantharaman K."/>
            <person name="Brown C.T."/>
            <person name="Hug L.A."/>
            <person name="Sharon I."/>
            <person name="Castelle C.J."/>
            <person name="Probst A.J."/>
            <person name="Thomas B.C."/>
            <person name="Singh A."/>
            <person name="Wilkins M.J."/>
            <person name="Karaoz U."/>
            <person name="Brodie E.L."/>
            <person name="Williams K.H."/>
            <person name="Hubbard S.S."/>
            <person name="Banfield J.F."/>
        </authorList>
    </citation>
    <scope>NUCLEOTIDE SEQUENCE [LARGE SCALE GENOMIC DNA]</scope>
</reference>
<feature type="transmembrane region" description="Helical" evidence="1">
    <location>
        <begin position="118"/>
        <end position="138"/>
    </location>
</feature>
<feature type="transmembrane region" description="Helical" evidence="1">
    <location>
        <begin position="83"/>
        <end position="106"/>
    </location>
</feature>
<sequence length="252" mass="28989">MFPNRLVAWLSGLSLLILFELALTWPKNLYWFVGLSLLLLFFSVWRLAGRLTKAKFWNFLITPLIFLSSAWLFIIFLEDHGVRQLTILISVILYFVFLKVVFLYLYRRPKYEAHTLGNISSYIGLVAIFFLTAGVFSLRIFLSFSYLLLALPIFILTALLVYQLFWASQAPIASSLPHVLVIAIVVTEIFAVVNFLPTSVYVSGLIVTVVYYLLSGLSRNWLLNIRESRVVVRYLTISFISLMLILLSAKWI</sequence>
<dbReference type="AlphaFoldDB" id="A0A1G1Y1A4"/>
<gene>
    <name evidence="2" type="ORF">A2744_04070</name>
</gene>
<feature type="transmembrane region" description="Helical" evidence="1">
    <location>
        <begin position="144"/>
        <end position="165"/>
    </location>
</feature>
<feature type="transmembrane region" description="Helical" evidence="1">
    <location>
        <begin position="29"/>
        <end position="49"/>
    </location>
</feature>
<evidence type="ECO:0000256" key="1">
    <source>
        <dbReference type="SAM" id="Phobius"/>
    </source>
</evidence>
<feature type="transmembrane region" description="Helical" evidence="1">
    <location>
        <begin position="7"/>
        <end position="23"/>
    </location>
</feature>
<dbReference type="STRING" id="1797535.A2744_04070"/>
<feature type="transmembrane region" description="Helical" evidence="1">
    <location>
        <begin position="230"/>
        <end position="249"/>
    </location>
</feature>
<dbReference type="EMBL" id="MHIE01000008">
    <property type="protein sequence ID" value="OGY46062.1"/>
    <property type="molecule type" value="Genomic_DNA"/>
</dbReference>
<protein>
    <submittedName>
        <fullName evidence="2">Uncharacterized protein</fullName>
    </submittedName>
</protein>
<evidence type="ECO:0000313" key="2">
    <source>
        <dbReference type="EMBL" id="OGY46062.1"/>
    </source>
</evidence>